<organism evidence="7 8">
    <name type="scientific">Streptomyces fumanus</name>
    <dbReference type="NCBI Taxonomy" id="67302"/>
    <lineage>
        <taxon>Bacteria</taxon>
        <taxon>Bacillati</taxon>
        <taxon>Actinomycetota</taxon>
        <taxon>Actinomycetes</taxon>
        <taxon>Kitasatosporales</taxon>
        <taxon>Streptomycetaceae</taxon>
        <taxon>Streptomyces</taxon>
    </lineage>
</organism>
<feature type="domain" description="HTH lysR-type" evidence="6">
    <location>
        <begin position="4"/>
        <end position="61"/>
    </location>
</feature>
<protein>
    <submittedName>
        <fullName evidence="7">LysR family transcriptional regulator</fullName>
    </submittedName>
</protein>
<dbReference type="InterPro" id="IPR036390">
    <property type="entry name" value="WH_DNA-bd_sf"/>
</dbReference>
<keyword evidence="4" id="KW-0804">Transcription</keyword>
<comment type="similarity">
    <text evidence="1">Belongs to the LysR transcriptional regulatory family.</text>
</comment>
<evidence type="ECO:0000256" key="2">
    <source>
        <dbReference type="ARBA" id="ARBA00023015"/>
    </source>
</evidence>
<evidence type="ECO:0000313" key="8">
    <source>
        <dbReference type="Proteomes" id="UP000630718"/>
    </source>
</evidence>
<dbReference type="GO" id="GO:0003677">
    <property type="term" value="F:DNA binding"/>
    <property type="evidence" value="ECO:0007669"/>
    <property type="project" value="UniProtKB-KW"/>
</dbReference>
<dbReference type="GO" id="GO:0032993">
    <property type="term" value="C:protein-DNA complex"/>
    <property type="evidence" value="ECO:0007669"/>
    <property type="project" value="TreeGrafter"/>
</dbReference>
<dbReference type="PANTHER" id="PTHR30346">
    <property type="entry name" value="TRANSCRIPTIONAL DUAL REGULATOR HCAR-RELATED"/>
    <property type="match status" value="1"/>
</dbReference>
<reference evidence="7" key="2">
    <citation type="submission" date="2020-09" db="EMBL/GenBank/DDBJ databases">
        <authorList>
            <person name="Sun Q."/>
            <person name="Ohkuma M."/>
        </authorList>
    </citation>
    <scope>NUCLEOTIDE SEQUENCE</scope>
    <source>
        <strain evidence="7">JCM 4477</strain>
    </source>
</reference>
<evidence type="ECO:0000256" key="4">
    <source>
        <dbReference type="ARBA" id="ARBA00023163"/>
    </source>
</evidence>
<keyword evidence="3" id="KW-0238">DNA-binding</keyword>
<dbReference type="EMBL" id="BNBI01000003">
    <property type="protein sequence ID" value="GHE92899.1"/>
    <property type="molecule type" value="Genomic_DNA"/>
</dbReference>
<dbReference type="AlphaFoldDB" id="A0A919A9W1"/>
<feature type="region of interest" description="Disordered" evidence="5">
    <location>
        <begin position="295"/>
        <end position="323"/>
    </location>
</feature>
<keyword evidence="8" id="KW-1185">Reference proteome</keyword>
<dbReference type="PRINTS" id="PR00039">
    <property type="entry name" value="HTHLYSR"/>
</dbReference>
<dbReference type="SUPFAM" id="SSF46785">
    <property type="entry name" value="Winged helix' DNA-binding domain"/>
    <property type="match status" value="1"/>
</dbReference>
<dbReference type="InterPro" id="IPR036388">
    <property type="entry name" value="WH-like_DNA-bd_sf"/>
</dbReference>
<dbReference type="FunFam" id="1.10.10.10:FF:000001">
    <property type="entry name" value="LysR family transcriptional regulator"/>
    <property type="match status" value="1"/>
</dbReference>
<dbReference type="PANTHER" id="PTHR30346:SF0">
    <property type="entry name" value="HCA OPERON TRANSCRIPTIONAL ACTIVATOR HCAR"/>
    <property type="match status" value="1"/>
</dbReference>
<dbReference type="Proteomes" id="UP000630718">
    <property type="component" value="Unassembled WGS sequence"/>
</dbReference>
<dbReference type="Gene3D" id="3.40.190.10">
    <property type="entry name" value="Periplasmic binding protein-like II"/>
    <property type="match status" value="2"/>
</dbReference>
<proteinExistence type="inferred from homology"/>
<evidence type="ECO:0000259" key="6">
    <source>
        <dbReference type="PROSITE" id="PS50931"/>
    </source>
</evidence>
<dbReference type="InterPro" id="IPR005119">
    <property type="entry name" value="LysR_subst-bd"/>
</dbReference>
<sequence length="323" mass="34520">MGTLEIRELEAFLVLAEELHFGRAGERLFVSQSRVSQLLKSLEARIGAPLVERTSRRVRLTPLGQTFLSSLRPAYEALRATVEETRAAARGTGGVLRIGFQGTIDDQLAGAVALFEERRPACAVEVAEIALSDPFGPVRRQEVDCAVVLLPVAEDDLVLGPVFSRQLRVLALPARHPYASRASLSVEELADVRLIGVRGDAPDYWRHAQAPRRTPDGRPIPAGPLVNTLQEGLSLAAAGRGAMLLCRSSAEYHGSGRSSLAFVPVEGLPGSLLGLVLRRASSSPQARAFAQALAETLTEPPHGLRPSRKDAGSPGTSPLTVTP</sequence>
<name>A0A919A9W1_9ACTN</name>
<gene>
    <name evidence="7" type="ORF">GCM10018772_15790</name>
</gene>
<accession>A0A919A9W1</accession>
<dbReference type="PROSITE" id="PS50931">
    <property type="entry name" value="HTH_LYSR"/>
    <property type="match status" value="1"/>
</dbReference>
<evidence type="ECO:0000256" key="1">
    <source>
        <dbReference type="ARBA" id="ARBA00009437"/>
    </source>
</evidence>
<dbReference type="InterPro" id="IPR000847">
    <property type="entry name" value="LysR_HTH_N"/>
</dbReference>
<dbReference type="RefSeq" id="WP_190203404.1">
    <property type="nucleotide sequence ID" value="NZ_BNBI01000003.1"/>
</dbReference>
<comment type="caution">
    <text evidence="7">The sequence shown here is derived from an EMBL/GenBank/DDBJ whole genome shotgun (WGS) entry which is preliminary data.</text>
</comment>
<feature type="compositionally biased region" description="Polar residues" evidence="5">
    <location>
        <begin position="314"/>
        <end position="323"/>
    </location>
</feature>
<dbReference type="GO" id="GO:0003700">
    <property type="term" value="F:DNA-binding transcription factor activity"/>
    <property type="evidence" value="ECO:0007669"/>
    <property type="project" value="InterPro"/>
</dbReference>
<dbReference type="Pfam" id="PF03466">
    <property type="entry name" value="LysR_substrate"/>
    <property type="match status" value="1"/>
</dbReference>
<reference evidence="7" key="1">
    <citation type="journal article" date="2014" name="Int. J. Syst. Evol. Microbiol.">
        <title>Complete genome sequence of Corynebacterium casei LMG S-19264T (=DSM 44701T), isolated from a smear-ripened cheese.</title>
        <authorList>
            <consortium name="US DOE Joint Genome Institute (JGI-PGF)"/>
            <person name="Walter F."/>
            <person name="Albersmeier A."/>
            <person name="Kalinowski J."/>
            <person name="Ruckert C."/>
        </authorList>
    </citation>
    <scope>NUCLEOTIDE SEQUENCE</scope>
    <source>
        <strain evidence="7">JCM 4477</strain>
    </source>
</reference>
<evidence type="ECO:0000256" key="3">
    <source>
        <dbReference type="ARBA" id="ARBA00023125"/>
    </source>
</evidence>
<evidence type="ECO:0000256" key="5">
    <source>
        <dbReference type="SAM" id="MobiDB-lite"/>
    </source>
</evidence>
<evidence type="ECO:0000313" key="7">
    <source>
        <dbReference type="EMBL" id="GHE92899.1"/>
    </source>
</evidence>
<dbReference type="Pfam" id="PF00126">
    <property type="entry name" value="HTH_1"/>
    <property type="match status" value="1"/>
</dbReference>
<keyword evidence="2" id="KW-0805">Transcription regulation</keyword>
<dbReference type="Gene3D" id="1.10.10.10">
    <property type="entry name" value="Winged helix-like DNA-binding domain superfamily/Winged helix DNA-binding domain"/>
    <property type="match status" value="1"/>
</dbReference>
<dbReference type="SUPFAM" id="SSF53850">
    <property type="entry name" value="Periplasmic binding protein-like II"/>
    <property type="match status" value="1"/>
</dbReference>